<dbReference type="HAMAP" id="MF_00163">
    <property type="entry name" value="Pep_deformylase"/>
    <property type="match status" value="1"/>
</dbReference>
<dbReference type="PIRSF" id="PIRSF004749">
    <property type="entry name" value="Pep_def"/>
    <property type="match status" value="1"/>
</dbReference>
<keyword evidence="2 6" id="KW-0479">Metal-binding</keyword>
<feature type="binding site" evidence="6">
    <location>
        <position position="140"/>
    </location>
    <ligand>
        <name>Fe cation</name>
        <dbReference type="ChEBI" id="CHEBI:24875"/>
    </ligand>
</feature>
<evidence type="ECO:0000256" key="2">
    <source>
        <dbReference type="ARBA" id="ARBA00022723"/>
    </source>
</evidence>
<organism evidence="7 8">
    <name type="scientific">Azospirillum humicireducens</name>
    <dbReference type="NCBI Taxonomy" id="1226968"/>
    <lineage>
        <taxon>Bacteria</taxon>
        <taxon>Pseudomonadati</taxon>
        <taxon>Pseudomonadota</taxon>
        <taxon>Alphaproteobacteria</taxon>
        <taxon>Rhodospirillales</taxon>
        <taxon>Azospirillaceae</taxon>
        <taxon>Azospirillum</taxon>
    </lineage>
</organism>
<dbReference type="FunFam" id="3.90.45.10:FF:000003">
    <property type="entry name" value="Peptide deformylase"/>
    <property type="match status" value="1"/>
</dbReference>
<name>A0A160JGI0_9PROT</name>
<evidence type="ECO:0000256" key="1">
    <source>
        <dbReference type="ARBA" id="ARBA00010759"/>
    </source>
</evidence>
<dbReference type="AlphaFoldDB" id="A0A160JGI0"/>
<dbReference type="PANTHER" id="PTHR10458:SF20">
    <property type="entry name" value="PEPTIDE DEFORMYLASE 1"/>
    <property type="match status" value="1"/>
</dbReference>
<feature type="binding site" evidence="6">
    <location>
        <position position="98"/>
    </location>
    <ligand>
        <name>Fe cation</name>
        <dbReference type="ChEBI" id="CHEBI:24875"/>
    </ligand>
</feature>
<dbReference type="EMBL" id="CP015285">
    <property type="protein sequence ID" value="ANC91814.1"/>
    <property type="molecule type" value="Genomic_DNA"/>
</dbReference>
<keyword evidence="5 6" id="KW-0408">Iron</keyword>
<dbReference type="SUPFAM" id="SSF56420">
    <property type="entry name" value="Peptide deformylase"/>
    <property type="match status" value="1"/>
</dbReference>
<dbReference type="Pfam" id="PF01327">
    <property type="entry name" value="Pep_deformylase"/>
    <property type="match status" value="1"/>
</dbReference>
<evidence type="ECO:0000313" key="8">
    <source>
        <dbReference type="Proteomes" id="UP000077405"/>
    </source>
</evidence>
<dbReference type="RefSeq" id="WP_063634900.1">
    <property type="nucleotide sequence ID" value="NZ_CP015285.1"/>
</dbReference>
<feature type="binding site" evidence="6">
    <location>
        <position position="144"/>
    </location>
    <ligand>
        <name>Fe cation</name>
        <dbReference type="ChEBI" id="CHEBI:24875"/>
    </ligand>
</feature>
<evidence type="ECO:0000256" key="5">
    <source>
        <dbReference type="ARBA" id="ARBA00023004"/>
    </source>
</evidence>
<evidence type="ECO:0000313" key="7">
    <source>
        <dbReference type="EMBL" id="ANC91814.1"/>
    </source>
</evidence>
<dbReference type="NCBIfam" id="NF001159">
    <property type="entry name" value="PRK00150.1-3"/>
    <property type="match status" value="1"/>
</dbReference>
<evidence type="ECO:0000256" key="4">
    <source>
        <dbReference type="ARBA" id="ARBA00022917"/>
    </source>
</evidence>
<reference evidence="7 8" key="1">
    <citation type="journal article" date="2013" name="Int. J. Syst. Evol. Microbiol.">
        <title>Azospirillum humicireducens sp. nov., a nitrogen-fixing bacterium isolated from a microbial fuel cell.</title>
        <authorList>
            <person name="Zhou S."/>
            <person name="Han L."/>
            <person name="Wang Y."/>
            <person name="Yang G."/>
            <person name="Zhuang L."/>
            <person name="Hu P."/>
        </authorList>
    </citation>
    <scope>NUCLEOTIDE SEQUENCE [LARGE SCALE GENOMIC DNA]</scope>
    <source>
        <strain evidence="7 8">SgZ-5</strain>
    </source>
</reference>
<keyword evidence="4 6" id="KW-0648">Protein biosynthesis</keyword>
<comment type="similarity">
    <text evidence="1 6">Belongs to the polypeptide deformylase family.</text>
</comment>
<gene>
    <name evidence="6 7" type="primary">def</name>
    <name evidence="7" type="ORF">A6A40_07765</name>
</gene>
<comment type="cofactor">
    <cofactor evidence="6">
        <name>Fe(2+)</name>
        <dbReference type="ChEBI" id="CHEBI:29033"/>
    </cofactor>
    <text evidence="6">Binds 1 Fe(2+) ion.</text>
</comment>
<dbReference type="EC" id="3.5.1.88" evidence="6"/>
<dbReference type="Proteomes" id="UP000077405">
    <property type="component" value="Chromosome"/>
</dbReference>
<dbReference type="Gene3D" id="3.90.45.10">
    <property type="entry name" value="Peptide deformylase"/>
    <property type="match status" value="1"/>
</dbReference>
<evidence type="ECO:0000256" key="6">
    <source>
        <dbReference type="HAMAP-Rule" id="MF_00163"/>
    </source>
</evidence>
<dbReference type="OrthoDB" id="9804313at2"/>
<dbReference type="PANTHER" id="PTHR10458">
    <property type="entry name" value="PEPTIDE DEFORMYLASE"/>
    <property type="match status" value="1"/>
</dbReference>
<dbReference type="CDD" id="cd00487">
    <property type="entry name" value="Pep_deformylase"/>
    <property type="match status" value="1"/>
</dbReference>
<keyword evidence="8" id="KW-1185">Reference proteome</keyword>
<dbReference type="GO" id="GO:0046872">
    <property type="term" value="F:metal ion binding"/>
    <property type="evidence" value="ECO:0007669"/>
    <property type="project" value="UniProtKB-KW"/>
</dbReference>
<dbReference type="KEGG" id="ahu:A6A40_07765"/>
<dbReference type="NCBIfam" id="TIGR00079">
    <property type="entry name" value="pept_deformyl"/>
    <property type="match status" value="1"/>
</dbReference>
<comment type="function">
    <text evidence="6">Removes the formyl group from the N-terminal Met of newly synthesized proteins. Requires at least a dipeptide for an efficient rate of reaction. N-terminal L-methionine is a prerequisite for activity but the enzyme has broad specificity at other positions.</text>
</comment>
<dbReference type="STRING" id="1226968.A6A40_07765"/>
<dbReference type="InterPro" id="IPR023635">
    <property type="entry name" value="Peptide_deformylase"/>
</dbReference>
<dbReference type="GO" id="GO:0006412">
    <property type="term" value="P:translation"/>
    <property type="evidence" value="ECO:0007669"/>
    <property type="project" value="UniProtKB-UniRule"/>
</dbReference>
<accession>A0A160JGI0</accession>
<comment type="catalytic activity">
    <reaction evidence="6">
        <text>N-terminal N-formyl-L-methionyl-[peptide] + H2O = N-terminal L-methionyl-[peptide] + formate</text>
        <dbReference type="Rhea" id="RHEA:24420"/>
        <dbReference type="Rhea" id="RHEA-COMP:10639"/>
        <dbReference type="Rhea" id="RHEA-COMP:10640"/>
        <dbReference type="ChEBI" id="CHEBI:15377"/>
        <dbReference type="ChEBI" id="CHEBI:15740"/>
        <dbReference type="ChEBI" id="CHEBI:49298"/>
        <dbReference type="ChEBI" id="CHEBI:64731"/>
        <dbReference type="EC" id="3.5.1.88"/>
    </reaction>
</comment>
<dbReference type="GO" id="GO:0042586">
    <property type="term" value="F:peptide deformylase activity"/>
    <property type="evidence" value="ECO:0007669"/>
    <property type="project" value="UniProtKB-UniRule"/>
</dbReference>
<dbReference type="InterPro" id="IPR036821">
    <property type="entry name" value="Peptide_deformylase_sf"/>
</dbReference>
<evidence type="ECO:0000256" key="3">
    <source>
        <dbReference type="ARBA" id="ARBA00022801"/>
    </source>
</evidence>
<dbReference type="PRINTS" id="PR01576">
    <property type="entry name" value="PDEFORMYLASE"/>
</dbReference>
<protein>
    <recommendedName>
        <fullName evidence="6">Peptide deformylase</fullName>
        <shortName evidence="6">PDF</shortName>
        <ecNumber evidence="6">3.5.1.88</ecNumber>
    </recommendedName>
    <alternativeName>
        <fullName evidence="6">Polypeptide deformylase</fullName>
    </alternativeName>
</protein>
<feature type="active site" evidence="6">
    <location>
        <position position="141"/>
    </location>
</feature>
<sequence>MPVLPIARMGNPVLRQIAAPISDPTDPAIARLAADMIATMLDAPGVGLAAPQISESRRIIVFRVPADRGEGEEVANTVLVNPVIEPLSGDRVRGWEGCLSIPGLRGLVPRYGRIRYRGYGLDGARIEREASGFHARVVQHEVDHLDGVLYLDRMDDLRLLVCTEEMHHINAALAAVKDITAAPGAATDAPSRT</sequence>
<proteinExistence type="inferred from homology"/>
<keyword evidence="3 6" id="KW-0378">Hydrolase</keyword>